<keyword evidence="3" id="KW-1185">Reference proteome</keyword>
<evidence type="ECO:0000313" key="3">
    <source>
        <dbReference type="Proteomes" id="UP000011083"/>
    </source>
</evidence>
<feature type="compositionally biased region" description="Low complexity" evidence="1">
    <location>
        <begin position="312"/>
        <end position="325"/>
    </location>
</feature>
<dbReference type="OrthoDB" id="329835at2759"/>
<gene>
    <name evidence="2" type="ORF">ACA1_294700</name>
</gene>
<sequence>MKEALVAATINAAGTALLISLLVRVRRTADGEDKVSVEGLLCASIGKKGGAKGGDEQGSWEWNESLYEFVWRPDLALLVHGADGLVAQAVPPTDAAWDDEPERVALAYLRRVAASFEASPEKRERIVPLYRPLYDWLEATVRATAEQAAAENVPAEEELQALKDESLVVHRIGYHLEEILLGTTDPLSLLFKDDTVYRVYEKGPTFYRANQILGQALDLDCPLPHNAPLVGFSRVMKNERPGIKSCVVDVYPRFTPAQVAASVFEALASPHVRDEEELVVRQGAAASERPVVHVPRVAAKKSQRGNAFTLLSGTSESSSGNTSITVAVPGT</sequence>
<protein>
    <submittedName>
        <fullName evidence="2">Uncharacterized protein</fullName>
    </submittedName>
</protein>
<dbReference type="Proteomes" id="UP000011083">
    <property type="component" value="Unassembled WGS sequence"/>
</dbReference>
<reference evidence="2 3" key="1">
    <citation type="journal article" date="2013" name="Genome Biol.">
        <title>Genome of Acanthamoeba castellanii highlights extensive lateral gene transfer and early evolution of tyrosine kinase signaling.</title>
        <authorList>
            <person name="Clarke M."/>
            <person name="Lohan A.J."/>
            <person name="Liu B."/>
            <person name="Lagkouvardos I."/>
            <person name="Roy S."/>
            <person name="Zafar N."/>
            <person name="Bertelli C."/>
            <person name="Schilde C."/>
            <person name="Kianianmomeni A."/>
            <person name="Burglin T.R."/>
            <person name="Frech C."/>
            <person name="Turcotte B."/>
            <person name="Kopec K.O."/>
            <person name="Synnott J.M."/>
            <person name="Choo C."/>
            <person name="Paponov I."/>
            <person name="Finkler A."/>
            <person name="Soon Heng Tan C."/>
            <person name="Hutchins A.P."/>
            <person name="Weinmeier T."/>
            <person name="Rattei T."/>
            <person name="Chu J.S."/>
            <person name="Gimenez G."/>
            <person name="Irimia M."/>
            <person name="Rigden D.J."/>
            <person name="Fitzpatrick D.A."/>
            <person name="Lorenzo-Morales J."/>
            <person name="Bateman A."/>
            <person name="Chiu C.H."/>
            <person name="Tang P."/>
            <person name="Hegemann P."/>
            <person name="Fromm H."/>
            <person name="Raoult D."/>
            <person name="Greub G."/>
            <person name="Miranda-Saavedra D."/>
            <person name="Chen N."/>
            <person name="Nash P."/>
            <person name="Ginger M.L."/>
            <person name="Horn M."/>
            <person name="Schaap P."/>
            <person name="Caler L."/>
            <person name="Loftus B."/>
        </authorList>
    </citation>
    <scope>NUCLEOTIDE SEQUENCE [LARGE SCALE GENOMIC DNA]</scope>
    <source>
        <strain evidence="2 3">Neff</strain>
    </source>
</reference>
<dbReference type="AlphaFoldDB" id="L8HLX9"/>
<dbReference type="KEGG" id="acan:ACA1_294700"/>
<evidence type="ECO:0000313" key="2">
    <source>
        <dbReference type="EMBL" id="ELR25426.1"/>
    </source>
</evidence>
<dbReference type="VEuPathDB" id="AmoebaDB:ACA1_294700"/>
<evidence type="ECO:0000256" key="1">
    <source>
        <dbReference type="SAM" id="MobiDB-lite"/>
    </source>
</evidence>
<feature type="region of interest" description="Disordered" evidence="1">
    <location>
        <begin position="312"/>
        <end position="331"/>
    </location>
</feature>
<proteinExistence type="predicted"/>
<dbReference type="RefSeq" id="XP_004368181.1">
    <property type="nucleotide sequence ID" value="XM_004368124.1"/>
</dbReference>
<name>L8HLX9_ACACF</name>
<dbReference type="GeneID" id="14926482"/>
<organism evidence="2 3">
    <name type="scientific">Acanthamoeba castellanii (strain ATCC 30010 / Neff)</name>
    <dbReference type="NCBI Taxonomy" id="1257118"/>
    <lineage>
        <taxon>Eukaryota</taxon>
        <taxon>Amoebozoa</taxon>
        <taxon>Discosea</taxon>
        <taxon>Longamoebia</taxon>
        <taxon>Centramoebida</taxon>
        <taxon>Acanthamoebidae</taxon>
        <taxon>Acanthamoeba</taxon>
    </lineage>
</organism>
<dbReference type="Gene3D" id="3.40.50.720">
    <property type="entry name" value="NAD(P)-binding Rossmann-like Domain"/>
    <property type="match status" value="1"/>
</dbReference>
<accession>L8HLX9</accession>
<dbReference type="EMBL" id="KB007805">
    <property type="protein sequence ID" value="ELR25426.1"/>
    <property type="molecule type" value="Genomic_DNA"/>
</dbReference>